<dbReference type="PROSITE" id="PS00092">
    <property type="entry name" value="N6_MTASE"/>
    <property type="match status" value="1"/>
</dbReference>
<comment type="caution">
    <text evidence="2">The sequence shown here is derived from an EMBL/GenBank/DDBJ whole genome shotgun (WGS) entry which is preliminary data.</text>
</comment>
<gene>
    <name evidence="2" type="ORF">KIN20_009420</name>
</gene>
<dbReference type="GO" id="GO:0003676">
    <property type="term" value="F:nucleic acid binding"/>
    <property type="evidence" value="ECO:0007669"/>
    <property type="project" value="InterPro"/>
</dbReference>
<dbReference type="InterPro" id="IPR029063">
    <property type="entry name" value="SAM-dependent_MTases_sf"/>
</dbReference>
<dbReference type="PROSITE" id="PS51143">
    <property type="entry name" value="MT_A70"/>
    <property type="match status" value="1"/>
</dbReference>
<dbReference type="GO" id="GO:0032259">
    <property type="term" value="P:methylation"/>
    <property type="evidence" value="ECO:0007669"/>
    <property type="project" value="InterPro"/>
</dbReference>
<name>A0AAD5QL88_PARTN</name>
<keyword evidence="3" id="KW-1185">Reference proteome</keyword>
<dbReference type="EMBL" id="JAHQIW010001561">
    <property type="protein sequence ID" value="KAJ1352915.1"/>
    <property type="molecule type" value="Genomic_DNA"/>
</dbReference>
<evidence type="ECO:0000313" key="3">
    <source>
        <dbReference type="Proteomes" id="UP001196413"/>
    </source>
</evidence>
<organism evidence="2 3">
    <name type="scientific">Parelaphostrongylus tenuis</name>
    <name type="common">Meningeal worm</name>
    <dbReference type="NCBI Taxonomy" id="148309"/>
    <lineage>
        <taxon>Eukaryota</taxon>
        <taxon>Metazoa</taxon>
        <taxon>Ecdysozoa</taxon>
        <taxon>Nematoda</taxon>
        <taxon>Chromadorea</taxon>
        <taxon>Rhabditida</taxon>
        <taxon>Rhabditina</taxon>
        <taxon>Rhabditomorpha</taxon>
        <taxon>Strongyloidea</taxon>
        <taxon>Metastrongylidae</taxon>
        <taxon>Parelaphostrongylus</taxon>
    </lineage>
</organism>
<dbReference type="PANTHER" id="PTHR12829:SF4">
    <property type="entry name" value="N(6)-ADENINE-SPECIFIC METHYLTRANSFERASE METTL4"/>
    <property type="match status" value="1"/>
</dbReference>
<dbReference type="GO" id="GO:0005634">
    <property type="term" value="C:nucleus"/>
    <property type="evidence" value="ECO:0007669"/>
    <property type="project" value="TreeGrafter"/>
</dbReference>
<accession>A0AAD5QL88</accession>
<dbReference type="PANTHER" id="PTHR12829">
    <property type="entry name" value="N6-ADENOSINE-METHYLTRANSFERASE"/>
    <property type="match status" value="1"/>
</dbReference>
<proteinExistence type="inferred from homology"/>
<evidence type="ECO:0008006" key="4">
    <source>
        <dbReference type="Google" id="ProtNLM"/>
    </source>
</evidence>
<reference evidence="2" key="1">
    <citation type="submission" date="2021-06" db="EMBL/GenBank/DDBJ databases">
        <title>Parelaphostrongylus tenuis whole genome reference sequence.</title>
        <authorList>
            <person name="Garwood T.J."/>
            <person name="Larsen P.A."/>
            <person name="Fountain-Jones N.M."/>
            <person name="Garbe J.R."/>
            <person name="Macchietto M.G."/>
            <person name="Kania S.A."/>
            <person name="Gerhold R.W."/>
            <person name="Richards J.E."/>
            <person name="Wolf T.M."/>
        </authorList>
    </citation>
    <scope>NUCLEOTIDE SEQUENCE</scope>
    <source>
        <strain evidence="2">MNPRO001-30</strain>
        <tissue evidence="2">Meninges</tissue>
    </source>
</reference>
<dbReference type="GO" id="GO:0008168">
    <property type="term" value="F:methyltransferase activity"/>
    <property type="evidence" value="ECO:0007669"/>
    <property type="project" value="InterPro"/>
</dbReference>
<dbReference type="AlphaFoldDB" id="A0AAD5QL88"/>
<dbReference type="Pfam" id="PF05063">
    <property type="entry name" value="MT-A70"/>
    <property type="match status" value="1"/>
</dbReference>
<evidence type="ECO:0000313" key="2">
    <source>
        <dbReference type="EMBL" id="KAJ1352915.1"/>
    </source>
</evidence>
<sequence length="388" mass="45084">MQNFIVFSSNEFDLLNECAYYEEMYRDLGIGIDERLYAINSPFLMDSQFEAMKREGRRLRKRRKHDCLTVTSNKEVARIERIAKEVREAGCRLGFFFLQTTHDNNRIARDAVRELMERRFEMYNHEAIVSNEITIIDDNREFVVEDEFCMLNSWYRNNSNRCIRLNISKTVSEAPSVYYVPPNATFHIGCVSDVRNFTAINDEKFDLIIMDPPWINRSMIRQKNYVINDSVLYQIEMGGLVPTGLVVVWITNREGIEHDLAVHFKRWGIRILATFYWLKVTKEGEPVCSFSEFYKVPYERFVLASRPQYAFYYTSAIANDGKVFASVPMALPSRKPPVIPILRSLGVQPKRCLELFARSLHPDTVSVGFEPLLLQSSSCLVANEAKIP</sequence>
<dbReference type="InterPro" id="IPR007757">
    <property type="entry name" value="MT-A70-like"/>
</dbReference>
<evidence type="ECO:0000256" key="1">
    <source>
        <dbReference type="PROSITE-ProRule" id="PRU00489"/>
    </source>
</evidence>
<comment type="similarity">
    <text evidence="1">Belongs to the MT-A70-like family.</text>
</comment>
<dbReference type="SUPFAM" id="SSF53335">
    <property type="entry name" value="S-adenosyl-L-methionine-dependent methyltransferases"/>
    <property type="match status" value="1"/>
</dbReference>
<dbReference type="Proteomes" id="UP001196413">
    <property type="component" value="Unassembled WGS sequence"/>
</dbReference>
<protein>
    <recommendedName>
        <fullName evidence="4">Methyltransferase-like protein 4</fullName>
    </recommendedName>
</protein>
<dbReference type="InterPro" id="IPR002052">
    <property type="entry name" value="DNA_methylase_N6_adenine_CS"/>
</dbReference>